<evidence type="ECO:0000313" key="5">
    <source>
        <dbReference type="Proteomes" id="UP000794436"/>
    </source>
</evidence>
<feature type="transmembrane region" description="Helical" evidence="2">
    <location>
        <begin position="326"/>
        <end position="351"/>
    </location>
</feature>
<dbReference type="Proteomes" id="UP000794436">
    <property type="component" value="Unassembled WGS sequence"/>
</dbReference>
<feature type="transmembrane region" description="Helical" evidence="2">
    <location>
        <begin position="193"/>
        <end position="216"/>
    </location>
</feature>
<protein>
    <submittedName>
        <fullName evidence="4">Uncharacterized protein</fullName>
    </submittedName>
</protein>
<keyword evidence="2" id="KW-1133">Transmembrane helix</keyword>
<dbReference type="OrthoDB" id="116443at2759"/>
<keyword evidence="2" id="KW-0472">Membrane</keyword>
<gene>
    <name evidence="4" type="ORF">Poli38472_011090</name>
</gene>
<feature type="transmembrane region" description="Helical" evidence="2">
    <location>
        <begin position="259"/>
        <end position="286"/>
    </location>
</feature>
<keyword evidence="5" id="KW-1185">Reference proteome</keyword>
<dbReference type="EMBL" id="SPLM01000004">
    <property type="protein sequence ID" value="TMW67470.1"/>
    <property type="molecule type" value="Genomic_DNA"/>
</dbReference>
<keyword evidence="2" id="KW-0812">Transmembrane</keyword>
<accession>A0A8K1FKT3</accession>
<proteinExistence type="predicted"/>
<evidence type="ECO:0000256" key="2">
    <source>
        <dbReference type="SAM" id="Phobius"/>
    </source>
</evidence>
<keyword evidence="3" id="KW-0732">Signal</keyword>
<feature type="transmembrane region" description="Helical" evidence="2">
    <location>
        <begin position="228"/>
        <end position="247"/>
    </location>
</feature>
<evidence type="ECO:0000313" key="4">
    <source>
        <dbReference type="EMBL" id="TMW67470.1"/>
    </source>
</evidence>
<evidence type="ECO:0000256" key="1">
    <source>
        <dbReference type="SAM" id="MobiDB-lite"/>
    </source>
</evidence>
<comment type="caution">
    <text evidence="4">The sequence shown here is derived from an EMBL/GenBank/DDBJ whole genome shotgun (WGS) entry which is preliminary data.</text>
</comment>
<name>A0A8K1FKT3_PYTOL</name>
<feature type="region of interest" description="Disordered" evidence="1">
    <location>
        <begin position="62"/>
        <end position="82"/>
    </location>
</feature>
<feature type="transmembrane region" description="Helical" evidence="2">
    <location>
        <begin position="298"/>
        <end position="320"/>
    </location>
</feature>
<evidence type="ECO:0000256" key="3">
    <source>
        <dbReference type="SAM" id="SignalP"/>
    </source>
</evidence>
<organism evidence="4 5">
    <name type="scientific">Pythium oligandrum</name>
    <name type="common">Mycoparasitic fungus</name>
    <dbReference type="NCBI Taxonomy" id="41045"/>
    <lineage>
        <taxon>Eukaryota</taxon>
        <taxon>Sar</taxon>
        <taxon>Stramenopiles</taxon>
        <taxon>Oomycota</taxon>
        <taxon>Peronosporomycetes</taxon>
        <taxon>Pythiales</taxon>
        <taxon>Pythiaceae</taxon>
        <taxon>Pythium</taxon>
    </lineage>
</organism>
<dbReference type="AlphaFoldDB" id="A0A8K1FKT3"/>
<sequence length="379" mass="42646">MRWVQSLVVFSALGRVAVSTESQWIVIGTNGRIVDVDPTPYMPENRRRRALDPVLPPVVADRVNERDGTSMETSDLSHSEVKGDVESVLVPSEDLSIFDDEDGEDDVHESRLLHNVFIPDVETLAKELKEQQKLQEWEDEEMEMELEATDTISPSVSLTAPPSQLLSSTYESKLSPLFDAITLLREEDIQGSVLFAELSCLFVVFIGYLVHTIPLWTTFSRGQKGCLYMAYSVAAIYQFVALAWYMNFVSHQHFSLVNVLITVLLVGGELPMIGAFLFSAMLVFTPHLLQRLYKSRDAMFAGLLALFSAIAYHLVCLRWYHAQLHTTQLVIVAPFCQFVLCVAMGMLYAVAMECYHHAHALDPGYSGYEVTSSLRARCY</sequence>
<feature type="signal peptide" evidence="3">
    <location>
        <begin position="1"/>
        <end position="19"/>
    </location>
</feature>
<feature type="chain" id="PRO_5035422189" evidence="3">
    <location>
        <begin position="20"/>
        <end position="379"/>
    </location>
</feature>
<reference evidence="4" key="1">
    <citation type="submission" date="2019-03" db="EMBL/GenBank/DDBJ databases">
        <title>Long read genome sequence of the mycoparasitic Pythium oligandrum ATCC 38472 isolated from sugarbeet rhizosphere.</title>
        <authorList>
            <person name="Gaulin E."/>
        </authorList>
    </citation>
    <scope>NUCLEOTIDE SEQUENCE</scope>
    <source>
        <strain evidence="4">ATCC 38472_TT</strain>
    </source>
</reference>